<sequence>MMEWRYRNNISLSENTEAIFSKHNIAQVFLTCALRREREEKMNCRKEIDVVGGLSPKDLNHKIVRNKNLYSASLFN</sequence>
<name>A0A239K766_EKHLU</name>
<organism evidence="1 2">
    <name type="scientific">Ekhidna lutea</name>
    <dbReference type="NCBI Taxonomy" id="447679"/>
    <lineage>
        <taxon>Bacteria</taxon>
        <taxon>Pseudomonadati</taxon>
        <taxon>Bacteroidota</taxon>
        <taxon>Cytophagia</taxon>
        <taxon>Cytophagales</taxon>
        <taxon>Reichenbachiellaceae</taxon>
        <taxon>Ekhidna</taxon>
    </lineage>
</organism>
<accession>A0A239K766</accession>
<dbReference type="EMBL" id="FZPD01000004">
    <property type="protein sequence ID" value="SNT14197.1"/>
    <property type="molecule type" value="Genomic_DNA"/>
</dbReference>
<proteinExistence type="predicted"/>
<dbReference type="Proteomes" id="UP000198393">
    <property type="component" value="Unassembled WGS sequence"/>
</dbReference>
<keyword evidence="2" id="KW-1185">Reference proteome</keyword>
<reference evidence="1 2" key="1">
    <citation type="submission" date="2017-06" db="EMBL/GenBank/DDBJ databases">
        <authorList>
            <person name="Kim H.J."/>
            <person name="Triplett B.A."/>
        </authorList>
    </citation>
    <scope>NUCLEOTIDE SEQUENCE [LARGE SCALE GENOMIC DNA]</scope>
    <source>
        <strain evidence="1 2">DSM 19307</strain>
    </source>
</reference>
<evidence type="ECO:0000313" key="1">
    <source>
        <dbReference type="EMBL" id="SNT14197.1"/>
    </source>
</evidence>
<dbReference type="AlphaFoldDB" id="A0A239K766"/>
<protein>
    <submittedName>
        <fullName evidence="1">Uncharacterized protein</fullName>
    </submittedName>
</protein>
<gene>
    <name evidence="1" type="ORF">SAMN05421640_2485</name>
</gene>
<evidence type="ECO:0000313" key="2">
    <source>
        <dbReference type="Proteomes" id="UP000198393"/>
    </source>
</evidence>